<comment type="caution">
    <text evidence="1">The sequence shown here is derived from an EMBL/GenBank/DDBJ whole genome shotgun (WGS) entry which is preliminary data.</text>
</comment>
<dbReference type="AlphaFoldDB" id="A0A439DJF3"/>
<dbReference type="Proteomes" id="UP000286045">
    <property type="component" value="Unassembled WGS sequence"/>
</dbReference>
<proteinExistence type="predicted"/>
<reference evidence="1 2" key="1">
    <citation type="submission" date="2018-12" db="EMBL/GenBank/DDBJ databases">
        <title>Draft genome sequence of Xylaria grammica IHI A82.</title>
        <authorList>
            <person name="Buettner E."/>
            <person name="Kellner H."/>
        </authorList>
    </citation>
    <scope>NUCLEOTIDE SEQUENCE [LARGE SCALE GENOMIC DNA]</scope>
    <source>
        <strain evidence="1 2">IHI A82</strain>
    </source>
</reference>
<dbReference type="EMBL" id="RYZI01000007">
    <property type="protein sequence ID" value="RWA14516.1"/>
    <property type="molecule type" value="Genomic_DNA"/>
</dbReference>
<sequence>MLCNGIKPKCTKTFLLQYLYNKFDAGRISNYDGCITTHKRVWDDSEGGLLQDDASSECALDDYPGERKKRLESHYLDDSTGEVVYYDDLEAKHNYASDADDTSNAGSVDSRDARVATAPRWKFGRFFASPYTKSNRDSIWYYPVPKEERDGYRTQVWKFVHHSGRRRASRCWRAAARRGTSAAGEQAPQ</sequence>
<evidence type="ECO:0000313" key="1">
    <source>
        <dbReference type="EMBL" id="RWA14516.1"/>
    </source>
</evidence>
<organism evidence="1 2">
    <name type="scientific">Xylaria grammica</name>
    <dbReference type="NCBI Taxonomy" id="363999"/>
    <lineage>
        <taxon>Eukaryota</taxon>
        <taxon>Fungi</taxon>
        <taxon>Dikarya</taxon>
        <taxon>Ascomycota</taxon>
        <taxon>Pezizomycotina</taxon>
        <taxon>Sordariomycetes</taxon>
        <taxon>Xylariomycetidae</taxon>
        <taxon>Xylariales</taxon>
        <taxon>Xylariaceae</taxon>
        <taxon>Xylaria</taxon>
    </lineage>
</organism>
<name>A0A439DJF3_9PEZI</name>
<evidence type="ECO:0000313" key="2">
    <source>
        <dbReference type="Proteomes" id="UP000286045"/>
    </source>
</evidence>
<keyword evidence="2" id="KW-1185">Reference proteome</keyword>
<accession>A0A439DJF3</accession>
<gene>
    <name evidence="1" type="ORF">EKO27_g600</name>
</gene>
<protein>
    <submittedName>
        <fullName evidence="1">Uncharacterized protein</fullName>
    </submittedName>
</protein>